<feature type="non-terminal residue" evidence="1">
    <location>
        <position position="1"/>
    </location>
</feature>
<comment type="caution">
    <text evidence="1">The sequence shown here is derived from an EMBL/GenBank/DDBJ whole genome shotgun (WGS) entry which is preliminary data.</text>
</comment>
<reference evidence="1 2" key="1">
    <citation type="journal article" date="2013" name="Curr. Biol.">
        <title>The Genome of the Foraminiferan Reticulomyxa filosa.</title>
        <authorList>
            <person name="Glockner G."/>
            <person name="Hulsmann N."/>
            <person name="Schleicher M."/>
            <person name="Noegel A.A."/>
            <person name="Eichinger L."/>
            <person name="Gallinger C."/>
            <person name="Pawlowski J."/>
            <person name="Sierra R."/>
            <person name="Euteneuer U."/>
            <person name="Pillet L."/>
            <person name="Moustafa A."/>
            <person name="Platzer M."/>
            <person name="Groth M."/>
            <person name="Szafranski K."/>
            <person name="Schliwa M."/>
        </authorList>
    </citation>
    <scope>NUCLEOTIDE SEQUENCE [LARGE SCALE GENOMIC DNA]</scope>
</reference>
<protein>
    <submittedName>
        <fullName evidence="1">Uncharacterized protein</fullName>
    </submittedName>
</protein>
<dbReference type="AlphaFoldDB" id="X6LC14"/>
<name>X6LC14_RETFI</name>
<keyword evidence="2" id="KW-1185">Reference proteome</keyword>
<proteinExistence type="predicted"/>
<dbReference type="EMBL" id="ASPP01046054">
    <property type="protein sequence ID" value="ETN98681.1"/>
    <property type="molecule type" value="Genomic_DNA"/>
</dbReference>
<evidence type="ECO:0000313" key="2">
    <source>
        <dbReference type="Proteomes" id="UP000023152"/>
    </source>
</evidence>
<feature type="non-terminal residue" evidence="1">
    <location>
        <position position="118"/>
    </location>
</feature>
<sequence length="118" mass="13809">NDTTLKLIQFVYGQLCKFEPLQMKGQAIYVVLFEYFRKYIIGEQNRESCMNVAAILNKSRKQELEDDKAISQGLEMYIPLQASNYAYTDSNDSNAYDCYQRVVDLLGKKDKENQREQQ</sequence>
<organism evidence="1 2">
    <name type="scientific">Reticulomyxa filosa</name>
    <dbReference type="NCBI Taxonomy" id="46433"/>
    <lineage>
        <taxon>Eukaryota</taxon>
        <taxon>Sar</taxon>
        <taxon>Rhizaria</taxon>
        <taxon>Retaria</taxon>
        <taxon>Foraminifera</taxon>
        <taxon>Monothalamids</taxon>
        <taxon>Reticulomyxidae</taxon>
        <taxon>Reticulomyxa</taxon>
    </lineage>
</organism>
<accession>X6LC14</accession>
<gene>
    <name evidence="1" type="ORF">RFI_38811</name>
</gene>
<dbReference type="Proteomes" id="UP000023152">
    <property type="component" value="Unassembled WGS sequence"/>
</dbReference>
<evidence type="ECO:0000313" key="1">
    <source>
        <dbReference type="EMBL" id="ETN98681.1"/>
    </source>
</evidence>